<dbReference type="InterPro" id="IPR011009">
    <property type="entry name" value="Kinase-like_dom_sf"/>
</dbReference>
<dbReference type="Proteomes" id="UP000279307">
    <property type="component" value="Chromosome 2"/>
</dbReference>
<organism evidence="2 3">
    <name type="scientific">Ooceraea biroi</name>
    <name type="common">Clonal raider ant</name>
    <name type="synonym">Cerapachys biroi</name>
    <dbReference type="NCBI Taxonomy" id="2015173"/>
    <lineage>
        <taxon>Eukaryota</taxon>
        <taxon>Metazoa</taxon>
        <taxon>Ecdysozoa</taxon>
        <taxon>Arthropoda</taxon>
        <taxon>Hexapoda</taxon>
        <taxon>Insecta</taxon>
        <taxon>Pterygota</taxon>
        <taxon>Neoptera</taxon>
        <taxon>Endopterygota</taxon>
        <taxon>Hymenoptera</taxon>
        <taxon>Apocrita</taxon>
        <taxon>Aculeata</taxon>
        <taxon>Formicoidea</taxon>
        <taxon>Formicidae</taxon>
        <taxon>Dorylinae</taxon>
        <taxon>Ooceraea</taxon>
    </lineage>
</organism>
<dbReference type="InterPro" id="IPR015897">
    <property type="entry name" value="CHK_kinase-like"/>
</dbReference>
<dbReference type="PANTHER" id="PTHR11012">
    <property type="entry name" value="PROTEIN KINASE-LIKE DOMAIN-CONTAINING"/>
    <property type="match status" value="1"/>
</dbReference>
<sequence length="407" mass="48185">MSNELKTIELRELQPILSRTFGDRLIVMRYTTDNLLPPGENYGSTILKVHAVIKRDDDAEEEDLHLVAKMPPPTEYQRRIFDSPYTFKKEIFMYEHILPHYQELEREAGLKEDELFDVLPKYYQSRFSLSPDVEFDDDAVILMENLKARGYYTGNRAKGYDLEHSRVAIRAMARFHALGMTSKYKRADYFEILKQRSKCIDFKTDEFEQVQKDMVTKMAEDPQIAVHIDRCKSALSDMMDTLWTAVPEEPWSTIIHSDFWVNNIMFHCDESGHVDDVKFVDFQNYLFFSPLREMIFFVLSSTNDDVHDENIEELIDLYHETFVVVLKRMGCDTEPFTREKFDAKLAKDAKYEFLHVCFMLKVVTLDVQETEFNYDKIESVMLSYQGNQAFIQRLRRVVLYLIKRNWI</sequence>
<gene>
    <name evidence="2" type="ORF">DMN91_002088</name>
</gene>
<reference evidence="2 3" key="1">
    <citation type="journal article" date="2018" name="Genome Res.">
        <title>The genomic architecture and molecular evolution of ant odorant receptors.</title>
        <authorList>
            <person name="McKenzie S.K."/>
            <person name="Kronauer D.J.C."/>
        </authorList>
    </citation>
    <scope>NUCLEOTIDE SEQUENCE [LARGE SCALE GENOMIC DNA]</scope>
    <source>
        <strain evidence="2">Clonal line C1</strain>
    </source>
</reference>
<dbReference type="EMBL" id="QOIP01000002">
    <property type="protein sequence ID" value="RLU25925.1"/>
    <property type="molecule type" value="Genomic_DNA"/>
</dbReference>
<evidence type="ECO:0000313" key="2">
    <source>
        <dbReference type="EMBL" id="RLU25925.1"/>
    </source>
</evidence>
<dbReference type="Pfam" id="PF02958">
    <property type="entry name" value="EcKL"/>
    <property type="match status" value="1"/>
</dbReference>
<name>A0A3L8E0L7_OOCBI</name>
<dbReference type="OrthoDB" id="191037at2759"/>
<evidence type="ECO:0000313" key="3">
    <source>
        <dbReference type="Proteomes" id="UP000279307"/>
    </source>
</evidence>
<evidence type="ECO:0000259" key="1">
    <source>
        <dbReference type="SMART" id="SM00587"/>
    </source>
</evidence>
<dbReference type="Gene3D" id="3.90.1200.10">
    <property type="match status" value="1"/>
</dbReference>
<dbReference type="SUPFAM" id="SSF56112">
    <property type="entry name" value="Protein kinase-like (PK-like)"/>
    <property type="match status" value="1"/>
</dbReference>
<dbReference type="AlphaFoldDB" id="A0A3L8E0L7"/>
<proteinExistence type="predicted"/>
<accession>A0A3L8E0L7</accession>
<feature type="domain" description="CHK kinase-like" evidence="1">
    <location>
        <begin position="141"/>
        <end position="328"/>
    </location>
</feature>
<protein>
    <recommendedName>
        <fullName evidence="1">CHK kinase-like domain-containing protein</fullName>
    </recommendedName>
</protein>
<dbReference type="PANTHER" id="PTHR11012:SF55">
    <property type="entry name" value="BHLH DOMAIN-CONTAINING PROTEIN"/>
    <property type="match status" value="1"/>
</dbReference>
<dbReference type="InterPro" id="IPR004119">
    <property type="entry name" value="EcKL"/>
</dbReference>
<comment type="caution">
    <text evidence="2">The sequence shown here is derived from an EMBL/GenBank/DDBJ whole genome shotgun (WGS) entry which is preliminary data.</text>
</comment>
<dbReference type="SMART" id="SM00587">
    <property type="entry name" value="CHK"/>
    <property type="match status" value="1"/>
</dbReference>